<reference evidence="1 2" key="1">
    <citation type="submission" date="2019-02" db="EMBL/GenBank/DDBJ databases">
        <title>Deep-cultivation of Planctomycetes and their phenomic and genomic characterization uncovers novel biology.</title>
        <authorList>
            <person name="Wiegand S."/>
            <person name="Jogler M."/>
            <person name="Boedeker C."/>
            <person name="Pinto D."/>
            <person name="Vollmers J."/>
            <person name="Rivas-Marin E."/>
            <person name="Kohn T."/>
            <person name="Peeters S.H."/>
            <person name="Heuer A."/>
            <person name="Rast P."/>
            <person name="Oberbeckmann S."/>
            <person name="Bunk B."/>
            <person name="Jeske O."/>
            <person name="Meyerdierks A."/>
            <person name="Storesund J.E."/>
            <person name="Kallscheuer N."/>
            <person name="Luecker S."/>
            <person name="Lage O.M."/>
            <person name="Pohl T."/>
            <person name="Merkel B.J."/>
            <person name="Hornburger P."/>
            <person name="Mueller R.-W."/>
            <person name="Bruemmer F."/>
            <person name="Labrenz M."/>
            <person name="Spormann A.M."/>
            <person name="Op den Camp H."/>
            <person name="Overmann J."/>
            <person name="Amann R."/>
            <person name="Jetten M.S.M."/>
            <person name="Mascher T."/>
            <person name="Medema M.H."/>
            <person name="Devos D.P."/>
            <person name="Kaster A.-K."/>
            <person name="Ovreas L."/>
            <person name="Rohde M."/>
            <person name="Galperin M.Y."/>
            <person name="Jogler C."/>
        </authorList>
    </citation>
    <scope>NUCLEOTIDE SEQUENCE [LARGE SCALE GENOMIC DNA]</scope>
    <source>
        <strain evidence="1 2">FF011L</strain>
    </source>
</reference>
<dbReference type="Proteomes" id="UP000320672">
    <property type="component" value="Chromosome"/>
</dbReference>
<evidence type="ECO:0000313" key="2">
    <source>
        <dbReference type="Proteomes" id="UP000320672"/>
    </source>
</evidence>
<protein>
    <submittedName>
        <fullName evidence="1">Uncharacterized protein</fullName>
    </submittedName>
</protein>
<dbReference type="KEGG" id="rml:FF011L_06160"/>
<keyword evidence="2" id="KW-1185">Reference proteome</keyword>
<dbReference type="AlphaFoldDB" id="A0A517MAF9"/>
<organism evidence="1 2">
    <name type="scientific">Roseimaritima multifibrata</name>
    <dbReference type="NCBI Taxonomy" id="1930274"/>
    <lineage>
        <taxon>Bacteria</taxon>
        <taxon>Pseudomonadati</taxon>
        <taxon>Planctomycetota</taxon>
        <taxon>Planctomycetia</taxon>
        <taxon>Pirellulales</taxon>
        <taxon>Pirellulaceae</taxon>
        <taxon>Roseimaritima</taxon>
    </lineage>
</organism>
<name>A0A517MAF9_9BACT</name>
<gene>
    <name evidence="1" type="ORF">FF011L_06160</name>
</gene>
<dbReference type="EMBL" id="CP036262">
    <property type="protein sequence ID" value="QDS91880.1"/>
    <property type="molecule type" value="Genomic_DNA"/>
</dbReference>
<dbReference type="RefSeq" id="WP_145350063.1">
    <property type="nucleotide sequence ID" value="NZ_CP036262.1"/>
</dbReference>
<proteinExistence type="predicted"/>
<evidence type="ECO:0000313" key="1">
    <source>
        <dbReference type="EMBL" id="QDS91880.1"/>
    </source>
</evidence>
<sequence>MLPNQNPAQAQAQARIEWFEQENGKPVDGGGTWLYYATGARREYERYGFGQMEPPPEDDRERYANICQYHRLAVKRQTQAFDDLKESLTHNPGTHPDPADNIARLTAARDAVRASNKALAAAEVALEDADLAARGMTRADAAEQAKAEAKRAAAEEAYKTELSNIKV</sequence>
<accession>A0A517MAF9</accession>